<dbReference type="Pfam" id="PF02424">
    <property type="entry name" value="ApbE"/>
    <property type="match status" value="1"/>
</dbReference>
<dbReference type="EC" id="2.7.1.180" evidence="2"/>
<keyword evidence="4" id="KW-0285">Flavoprotein</keyword>
<dbReference type="InterPro" id="IPR024932">
    <property type="entry name" value="ApbE"/>
</dbReference>
<dbReference type="PANTHER" id="PTHR30040">
    <property type="entry name" value="THIAMINE BIOSYNTHESIS LIPOPROTEIN APBE"/>
    <property type="match status" value="1"/>
</dbReference>
<evidence type="ECO:0000256" key="11">
    <source>
        <dbReference type="SAM" id="MobiDB-lite"/>
    </source>
</evidence>
<dbReference type="SUPFAM" id="SSF143631">
    <property type="entry name" value="ApbE-like"/>
    <property type="match status" value="1"/>
</dbReference>
<name>H0E7C5_9ACTN</name>
<keyword evidence="7" id="KW-0274">FAD</keyword>
<gene>
    <name evidence="12" type="ORF">PAI11_27270</name>
</gene>
<dbReference type="GO" id="GO:0016740">
    <property type="term" value="F:transferase activity"/>
    <property type="evidence" value="ECO:0007669"/>
    <property type="project" value="UniProtKB-KW"/>
</dbReference>
<comment type="cofactor">
    <cofactor evidence="1">
        <name>Mg(2+)</name>
        <dbReference type="ChEBI" id="CHEBI:18420"/>
    </cofactor>
</comment>
<proteinExistence type="predicted"/>
<keyword evidence="6" id="KW-0479">Metal-binding</keyword>
<dbReference type="EMBL" id="AGUD01000222">
    <property type="protein sequence ID" value="EHN10412.1"/>
    <property type="molecule type" value="Genomic_DNA"/>
</dbReference>
<accession>H0E7C5</accession>
<evidence type="ECO:0000256" key="7">
    <source>
        <dbReference type="ARBA" id="ARBA00022827"/>
    </source>
</evidence>
<dbReference type="OrthoDB" id="9778595at2"/>
<dbReference type="AlphaFoldDB" id="H0E7C5"/>
<evidence type="ECO:0000256" key="2">
    <source>
        <dbReference type="ARBA" id="ARBA00011955"/>
    </source>
</evidence>
<dbReference type="GO" id="GO:0046872">
    <property type="term" value="F:metal ion binding"/>
    <property type="evidence" value="ECO:0007669"/>
    <property type="project" value="UniProtKB-KW"/>
</dbReference>
<keyword evidence="8" id="KW-0460">Magnesium</keyword>
<dbReference type="Proteomes" id="UP000005143">
    <property type="component" value="Unassembled WGS sequence"/>
</dbReference>
<evidence type="ECO:0000256" key="10">
    <source>
        <dbReference type="ARBA" id="ARBA00048540"/>
    </source>
</evidence>
<organism evidence="12 13">
    <name type="scientific">Patulibacter medicamentivorans</name>
    <dbReference type="NCBI Taxonomy" id="1097667"/>
    <lineage>
        <taxon>Bacteria</taxon>
        <taxon>Bacillati</taxon>
        <taxon>Actinomycetota</taxon>
        <taxon>Thermoleophilia</taxon>
        <taxon>Solirubrobacterales</taxon>
        <taxon>Patulibacteraceae</taxon>
        <taxon>Patulibacter</taxon>
    </lineage>
</organism>
<evidence type="ECO:0000256" key="6">
    <source>
        <dbReference type="ARBA" id="ARBA00022723"/>
    </source>
</evidence>
<evidence type="ECO:0000313" key="12">
    <source>
        <dbReference type="EMBL" id="EHN10412.1"/>
    </source>
</evidence>
<evidence type="ECO:0000313" key="13">
    <source>
        <dbReference type="Proteomes" id="UP000005143"/>
    </source>
</evidence>
<keyword evidence="12" id="KW-0449">Lipoprotein</keyword>
<dbReference type="PANTHER" id="PTHR30040:SF2">
    <property type="entry name" value="FAD:PROTEIN FMN TRANSFERASE"/>
    <property type="match status" value="1"/>
</dbReference>
<keyword evidence="13" id="KW-1185">Reference proteome</keyword>
<evidence type="ECO:0000256" key="1">
    <source>
        <dbReference type="ARBA" id="ARBA00001946"/>
    </source>
</evidence>
<sequence>MSTTTPAVRVRLARPSGSLTGGRFPAVPRRPREHARPASRVDESFAALGTRCRVVIESPVGAPESALQALARIRRLIDEVDQRLSRFRPESDLSQLNRDPRETVPARPLVLDALATALTAADRSDGLLDPTILPALIEHGYARTRRDATPVGLLAALRDAPPRRPARPHPGGAWRQVRISRVNGTITRPPGLRLDVGATAKGWLADRCGALLHAHARWAVDLGGDLRVGGPQARSRPFVVEATAPLRATPAARLVLSSGAVATSGIDRRLWRRPDGAPAHHLIDPATGAPAWTGLLTVTAVAASGEEAELIAGATLLRGPGAIGRLSLSGGLAIDDHGHVHRRPNVRPGAWRWSA</sequence>
<feature type="region of interest" description="Disordered" evidence="11">
    <location>
        <begin position="15"/>
        <end position="40"/>
    </location>
</feature>
<comment type="caution">
    <text evidence="12">The sequence shown here is derived from an EMBL/GenBank/DDBJ whole genome shotgun (WGS) entry which is preliminary data.</text>
</comment>
<evidence type="ECO:0000256" key="3">
    <source>
        <dbReference type="ARBA" id="ARBA00016337"/>
    </source>
</evidence>
<dbReference type="InterPro" id="IPR003374">
    <property type="entry name" value="ApbE-like_sf"/>
</dbReference>
<dbReference type="Gene3D" id="3.10.520.10">
    <property type="entry name" value="ApbE-like domains"/>
    <property type="match status" value="1"/>
</dbReference>
<evidence type="ECO:0000256" key="8">
    <source>
        <dbReference type="ARBA" id="ARBA00022842"/>
    </source>
</evidence>
<dbReference type="RefSeq" id="WP_007576133.1">
    <property type="nucleotide sequence ID" value="NZ_AGUD01000222.1"/>
</dbReference>
<evidence type="ECO:0000256" key="4">
    <source>
        <dbReference type="ARBA" id="ARBA00022630"/>
    </source>
</evidence>
<evidence type="ECO:0000256" key="5">
    <source>
        <dbReference type="ARBA" id="ARBA00022679"/>
    </source>
</evidence>
<evidence type="ECO:0000256" key="9">
    <source>
        <dbReference type="ARBA" id="ARBA00031306"/>
    </source>
</evidence>
<protein>
    <recommendedName>
        <fullName evidence="3">FAD:protein FMN transferase</fullName>
        <ecNumber evidence="2">2.7.1.180</ecNumber>
    </recommendedName>
    <alternativeName>
        <fullName evidence="9">Flavin transferase</fullName>
    </alternativeName>
</protein>
<reference evidence="12 13" key="1">
    <citation type="journal article" date="2013" name="Biodegradation">
        <title>Quantitative proteomic analysis of ibuprofen-degrading Patulibacter sp. strain I11.</title>
        <authorList>
            <person name="Almeida B."/>
            <person name="Kjeldal H."/>
            <person name="Lolas I."/>
            <person name="Knudsen A.D."/>
            <person name="Carvalho G."/>
            <person name="Nielsen K.L."/>
            <person name="Barreto Crespo M.T."/>
            <person name="Stensballe A."/>
            <person name="Nielsen J.L."/>
        </authorList>
    </citation>
    <scope>NUCLEOTIDE SEQUENCE [LARGE SCALE GENOMIC DNA]</scope>
    <source>
        <strain evidence="12 13">I11</strain>
    </source>
</reference>
<keyword evidence="5" id="KW-0808">Transferase</keyword>
<comment type="catalytic activity">
    <reaction evidence="10">
        <text>L-threonyl-[protein] + FAD = FMN-L-threonyl-[protein] + AMP + H(+)</text>
        <dbReference type="Rhea" id="RHEA:36847"/>
        <dbReference type="Rhea" id="RHEA-COMP:11060"/>
        <dbReference type="Rhea" id="RHEA-COMP:11061"/>
        <dbReference type="ChEBI" id="CHEBI:15378"/>
        <dbReference type="ChEBI" id="CHEBI:30013"/>
        <dbReference type="ChEBI" id="CHEBI:57692"/>
        <dbReference type="ChEBI" id="CHEBI:74257"/>
        <dbReference type="ChEBI" id="CHEBI:456215"/>
        <dbReference type="EC" id="2.7.1.180"/>
    </reaction>
</comment>